<dbReference type="EMBL" id="LFXJ01000005">
    <property type="protein sequence ID" value="KMY32002.1"/>
    <property type="molecule type" value="Genomic_DNA"/>
</dbReference>
<name>A0A0K9FCS0_9BACI</name>
<evidence type="ECO:0000313" key="1">
    <source>
        <dbReference type="EMBL" id="KMY32002.1"/>
    </source>
</evidence>
<dbReference type="Proteomes" id="UP000037326">
    <property type="component" value="Unassembled WGS sequence"/>
</dbReference>
<comment type="caution">
    <text evidence="1">The sequence shown here is derived from an EMBL/GenBank/DDBJ whole genome shotgun (WGS) entry which is preliminary data.</text>
</comment>
<protein>
    <submittedName>
        <fullName evidence="1">Uncharacterized protein</fullName>
    </submittedName>
</protein>
<dbReference type="AlphaFoldDB" id="A0A0K9FCS0"/>
<accession>A0A0K9FCS0</accession>
<dbReference type="PATRIC" id="fig|582475.4.peg.991"/>
<sequence length="127" mass="14528">MSTILLIITIGIFVFYNRYSQPVTDISPFTFVSKSEEQLKEVEKINKKIEETELTKKIINSLIENGFSPDKRILYTIYSPENKVLTISLSNFDGDDKTINIITNIINTISKENNLDTFSVELSEAKK</sequence>
<gene>
    <name evidence="1" type="ORF">ACZ11_07445</name>
</gene>
<organism evidence="1 2">
    <name type="scientific">Lysinibacillus xylanilyticus</name>
    <dbReference type="NCBI Taxonomy" id="582475"/>
    <lineage>
        <taxon>Bacteria</taxon>
        <taxon>Bacillati</taxon>
        <taxon>Bacillota</taxon>
        <taxon>Bacilli</taxon>
        <taxon>Bacillales</taxon>
        <taxon>Bacillaceae</taxon>
        <taxon>Lysinibacillus</taxon>
    </lineage>
</organism>
<dbReference type="GeneID" id="96598106"/>
<evidence type="ECO:0000313" key="2">
    <source>
        <dbReference type="Proteomes" id="UP000037326"/>
    </source>
</evidence>
<proteinExistence type="predicted"/>
<reference evidence="2" key="1">
    <citation type="submission" date="2015-07" db="EMBL/GenBank/DDBJ databases">
        <authorList>
            <consortium name="Consortium for Microbial Forensics and Genomics (microFORGE)"/>
            <person name="Knight B.M."/>
            <person name="Roberts D.P."/>
            <person name="Lin D."/>
            <person name="Hari K."/>
            <person name="Fletcher J."/>
            <person name="Melcher U."/>
            <person name="Blagden T."/>
            <person name="Winegar R.A."/>
        </authorList>
    </citation>
    <scope>NUCLEOTIDE SEQUENCE [LARGE SCALE GENOMIC DNA]</scope>
    <source>
        <strain evidence="2">DSM 23493</strain>
    </source>
</reference>
<dbReference type="RefSeq" id="WP_049664970.1">
    <property type="nucleotide sequence ID" value="NZ_JBIVRT010000030.1"/>
</dbReference>